<comment type="caution">
    <text evidence="2">The sequence shown here is derived from an EMBL/GenBank/DDBJ whole genome shotgun (WGS) entry which is preliminary data.</text>
</comment>
<dbReference type="RefSeq" id="WP_124540586.1">
    <property type="nucleotide sequence ID" value="NZ_QUSW01000003.1"/>
</dbReference>
<keyword evidence="3" id="KW-1185">Reference proteome</keyword>
<evidence type="ECO:0000313" key="2">
    <source>
        <dbReference type="EMBL" id="RQP24136.1"/>
    </source>
</evidence>
<protein>
    <submittedName>
        <fullName evidence="2">Uncharacterized protein</fullName>
    </submittedName>
</protein>
<reference evidence="2 3" key="2">
    <citation type="submission" date="2018-12" db="EMBL/GenBank/DDBJ databases">
        <title>Rhizobacter gummiphilus sp. nov., a rubber-degrading bacterium isolated from the soil of a botanical garden in Japan.</title>
        <authorList>
            <person name="Shunsuke S.S."/>
        </authorList>
    </citation>
    <scope>NUCLEOTIDE SEQUENCE [LARGE SCALE GENOMIC DNA]</scope>
    <source>
        <strain evidence="2 3">S-16</strain>
    </source>
</reference>
<dbReference type="NCBIfam" id="TIGR02001">
    <property type="entry name" value="gcw_chp"/>
    <property type="match status" value="1"/>
</dbReference>
<feature type="chain" id="PRO_5018318026" evidence="1">
    <location>
        <begin position="24"/>
        <end position="258"/>
    </location>
</feature>
<dbReference type="Pfam" id="PF09694">
    <property type="entry name" value="Gcw_chp"/>
    <property type="match status" value="1"/>
</dbReference>
<dbReference type="Proteomes" id="UP000267464">
    <property type="component" value="Unassembled WGS sequence"/>
</dbReference>
<name>A0A3N7HSC9_9BURK</name>
<proteinExistence type="predicted"/>
<dbReference type="EMBL" id="QUSW01000003">
    <property type="protein sequence ID" value="RQP24136.1"/>
    <property type="molecule type" value="Genomic_DNA"/>
</dbReference>
<dbReference type="OrthoDB" id="9793561at2"/>
<dbReference type="AlphaFoldDB" id="A0A3N7HSC9"/>
<evidence type="ECO:0000313" key="3">
    <source>
        <dbReference type="Proteomes" id="UP000267464"/>
    </source>
</evidence>
<keyword evidence="1" id="KW-0732">Signal</keyword>
<feature type="signal peptide" evidence="1">
    <location>
        <begin position="1"/>
        <end position="23"/>
    </location>
</feature>
<dbReference type="InterPro" id="IPR010239">
    <property type="entry name" value="CHP02001"/>
</dbReference>
<reference evidence="2 3" key="1">
    <citation type="submission" date="2018-08" db="EMBL/GenBank/DDBJ databases">
        <authorList>
            <person name="Khan S.A."/>
            <person name="Jeon C.O."/>
            <person name="Chun B.H."/>
            <person name="Jeong S.E."/>
        </authorList>
    </citation>
    <scope>NUCLEOTIDE SEQUENCE [LARGE SCALE GENOMIC DNA]</scope>
    <source>
        <strain evidence="2 3">S-16</strain>
    </source>
</reference>
<evidence type="ECO:0000256" key="1">
    <source>
        <dbReference type="SAM" id="SignalP"/>
    </source>
</evidence>
<sequence>MKKTLLSLAAATVVTSMPVLVHAEDANPLSFNVSLTTDYRYRGISQSRLKPALQGGADYALPNGFYVGTWGSTISWIKDAGTITGVDTGSAPVEIDFYGGYKGEIQKDFTYDVGLLQYWYPGNHLANIAKNANTLELYGALTYGPFTVKYSHSLTTLFGTVDSKGSGYLDFSATFDVGNGFSVAPHIGHQKVKNWSDGSYTDYSLTVSKDAAGFTWSGAIVGTDAKHDTGVGGVFAYPSPSGKNLGRNGLVLAVKKTF</sequence>
<gene>
    <name evidence="2" type="ORF">DZC73_12470</name>
</gene>
<organism evidence="2 3">
    <name type="scientific">Piscinibacter terrae</name>
    <dbReference type="NCBI Taxonomy" id="2496871"/>
    <lineage>
        <taxon>Bacteria</taxon>
        <taxon>Pseudomonadati</taxon>
        <taxon>Pseudomonadota</taxon>
        <taxon>Betaproteobacteria</taxon>
        <taxon>Burkholderiales</taxon>
        <taxon>Sphaerotilaceae</taxon>
        <taxon>Piscinibacter</taxon>
    </lineage>
</organism>
<accession>A0A3N7HSC9</accession>